<evidence type="ECO:0000313" key="1">
    <source>
        <dbReference type="EMBL" id="KAK4321919.1"/>
    </source>
</evidence>
<protein>
    <submittedName>
        <fullName evidence="1">Uncharacterized protein</fullName>
    </submittedName>
</protein>
<reference evidence="1" key="1">
    <citation type="submission" date="2023-11" db="EMBL/GenBank/DDBJ databases">
        <title>Genome assemblies of two species of porcelain crab, Petrolisthes cinctipes and Petrolisthes manimaculis (Anomura: Porcellanidae).</title>
        <authorList>
            <person name="Angst P."/>
        </authorList>
    </citation>
    <scope>NUCLEOTIDE SEQUENCE</scope>
    <source>
        <strain evidence="1">PB745_02</strain>
        <tissue evidence="1">Gill</tissue>
    </source>
</reference>
<evidence type="ECO:0000313" key="2">
    <source>
        <dbReference type="Proteomes" id="UP001292094"/>
    </source>
</evidence>
<keyword evidence="2" id="KW-1185">Reference proteome</keyword>
<sequence>MSCYSEGTLKVAMRLSAYLFLAINLGDRGVVTLVRATSWKALNPVAKTSKKTGLCSNKSSLSETVCAERRNPKREGEASNESVLQTMAEPDACQDGGGLLECVWSSYLCPLSKVEPQLLRPATTSLVAQAGLEAPPNIQGIGGYQNCGGAGPSKEWYSTRFMDVTKARVVGVKSVEVTEGEILEEGGESRNRGEDIHSQVNLCRMTHAAQPLEGQAYARLERHPSRCGSLNGLHIGGGASLGEGRVLEEGSLQRQSKNPDWVLDWSRSTGKEAGIDFLC</sequence>
<organism evidence="1 2">
    <name type="scientific">Petrolisthes manimaculis</name>
    <dbReference type="NCBI Taxonomy" id="1843537"/>
    <lineage>
        <taxon>Eukaryota</taxon>
        <taxon>Metazoa</taxon>
        <taxon>Ecdysozoa</taxon>
        <taxon>Arthropoda</taxon>
        <taxon>Crustacea</taxon>
        <taxon>Multicrustacea</taxon>
        <taxon>Malacostraca</taxon>
        <taxon>Eumalacostraca</taxon>
        <taxon>Eucarida</taxon>
        <taxon>Decapoda</taxon>
        <taxon>Pleocyemata</taxon>
        <taxon>Anomura</taxon>
        <taxon>Galatheoidea</taxon>
        <taxon>Porcellanidae</taxon>
        <taxon>Petrolisthes</taxon>
    </lineage>
</organism>
<dbReference type="AlphaFoldDB" id="A0AAE1UKW8"/>
<comment type="caution">
    <text evidence="1">The sequence shown here is derived from an EMBL/GenBank/DDBJ whole genome shotgun (WGS) entry which is preliminary data.</text>
</comment>
<accession>A0AAE1UKW8</accession>
<dbReference type="EMBL" id="JAWZYT010000553">
    <property type="protein sequence ID" value="KAK4321919.1"/>
    <property type="molecule type" value="Genomic_DNA"/>
</dbReference>
<gene>
    <name evidence="1" type="ORF">Pmani_007301</name>
</gene>
<dbReference type="Proteomes" id="UP001292094">
    <property type="component" value="Unassembled WGS sequence"/>
</dbReference>
<proteinExistence type="predicted"/>
<name>A0AAE1UKW8_9EUCA</name>